<accession>A0ABV1F9K5</accession>
<dbReference type="InterPro" id="IPR035897">
    <property type="entry name" value="Toll_tir_struct_dom_sf"/>
</dbReference>
<sequence>MLFILFGSTVEMGKRSRDFFINNGFELIQKYHYVPDDFVMQERFGERNRVTKDTVLNCDFIYEHNGMLVGFDKKQIIDAVRGRKKCLLTTSAHTIDFIRQIKAAYGEYVTVIGTYIDEQTLNTMFASLPNVSYEEILRRINTGNQIKKCLINERKLFDSIVIYGGDHSTFNFDALVVQYKHLIEKAEKREKELNDKMYVEMPYAENDNYIFVSYSHSDIEIVFPVLRKLQLNGCRIWYDEGINGGENWRKILASKIQSDNCKDFLLFSSNNSIKSRHVKAEINAALNCDKKITTIKTDNATFDIDIEMYLQTYQCLFTGESNFHEKLFKSVDSSVRLNQ</sequence>
<comment type="caution">
    <text evidence="2">The sequence shown here is derived from an EMBL/GenBank/DDBJ whole genome shotgun (WGS) entry which is preliminary data.</text>
</comment>
<dbReference type="EMBL" id="JBBMEZ010000016">
    <property type="protein sequence ID" value="MEQ2470054.1"/>
    <property type="molecule type" value="Genomic_DNA"/>
</dbReference>
<keyword evidence="3" id="KW-1185">Reference proteome</keyword>
<dbReference type="InterPro" id="IPR000157">
    <property type="entry name" value="TIR_dom"/>
</dbReference>
<evidence type="ECO:0000313" key="3">
    <source>
        <dbReference type="Proteomes" id="UP001490816"/>
    </source>
</evidence>
<gene>
    <name evidence="2" type="ORF">WMO39_06895</name>
</gene>
<evidence type="ECO:0000313" key="2">
    <source>
        <dbReference type="EMBL" id="MEQ2470054.1"/>
    </source>
</evidence>
<protein>
    <submittedName>
        <fullName evidence="2">Toll/interleukin-1 receptor domain-containing protein</fullName>
    </submittedName>
</protein>
<name>A0ABV1F9K5_9FIRM</name>
<dbReference type="Proteomes" id="UP001490816">
    <property type="component" value="Unassembled WGS sequence"/>
</dbReference>
<feature type="domain" description="TIR" evidence="1">
    <location>
        <begin position="210"/>
        <end position="298"/>
    </location>
</feature>
<dbReference type="Pfam" id="PF13676">
    <property type="entry name" value="TIR_2"/>
    <property type="match status" value="1"/>
</dbReference>
<reference evidence="2 3" key="1">
    <citation type="submission" date="2024-03" db="EMBL/GenBank/DDBJ databases">
        <title>Human intestinal bacterial collection.</title>
        <authorList>
            <person name="Pauvert C."/>
            <person name="Hitch T.C.A."/>
            <person name="Clavel T."/>
        </authorList>
    </citation>
    <scope>NUCLEOTIDE SEQUENCE [LARGE SCALE GENOMIC DNA]</scope>
    <source>
        <strain evidence="2 3">CLA-JM-H38</strain>
    </source>
</reference>
<evidence type="ECO:0000259" key="1">
    <source>
        <dbReference type="Pfam" id="PF13676"/>
    </source>
</evidence>
<keyword evidence="2" id="KW-0675">Receptor</keyword>
<dbReference type="SUPFAM" id="SSF52200">
    <property type="entry name" value="Toll/Interleukin receptor TIR domain"/>
    <property type="match status" value="1"/>
</dbReference>
<proteinExistence type="predicted"/>
<dbReference type="Gene3D" id="3.40.50.10140">
    <property type="entry name" value="Toll/interleukin-1 receptor homology (TIR) domain"/>
    <property type="match status" value="1"/>
</dbReference>
<dbReference type="RefSeq" id="WP_117949726.1">
    <property type="nucleotide sequence ID" value="NZ_JBBMEZ010000016.1"/>
</dbReference>
<organism evidence="2 3">
    <name type="scientific">Ruminococcoides intestinale</name>
    <dbReference type="NCBI Taxonomy" id="3133162"/>
    <lineage>
        <taxon>Bacteria</taxon>
        <taxon>Bacillati</taxon>
        <taxon>Bacillota</taxon>
        <taxon>Clostridia</taxon>
        <taxon>Eubacteriales</taxon>
        <taxon>Oscillospiraceae</taxon>
        <taxon>Ruminococcoides</taxon>
    </lineage>
</organism>